<organism evidence="1 2">
    <name type="scientific">Panagrolaimus sp. ES5</name>
    <dbReference type="NCBI Taxonomy" id="591445"/>
    <lineage>
        <taxon>Eukaryota</taxon>
        <taxon>Metazoa</taxon>
        <taxon>Ecdysozoa</taxon>
        <taxon>Nematoda</taxon>
        <taxon>Chromadorea</taxon>
        <taxon>Rhabditida</taxon>
        <taxon>Tylenchina</taxon>
        <taxon>Panagrolaimomorpha</taxon>
        <taxon>Panagrolaimoidea</taxon>
        <taxon>Panagrolaimidae</taxon>
        <taxon>Panagrolaimus</taxon>
    </lineage>
</organism>
<dbReference type="Proteomes" id="UP000887579">
    <property type="component" value="Unplaced"/>
</dbReference>
<dbReference type="WBParaSite" id="ES5_v2.g25633.t1">
    <property type="protein sequence ID" value="ES5_v2.g25633.t1"/>
    <property type="gene ID" value="ES5_v2.g25633"/>
</dbReference>
<sequence length="108" mass="12379">MSFEDFESNFIQNDFTCCNCGGVTEHLNSQARLIQHWSSCLYPLEKPNIKEVDLTASTESFEIIEEPKFDVSKLKNGMQAQAKIGGKWREVTVAAKNHKRDPKRNLIF</sequence>
<proteinExistence type="predicted"/>
<accession>A0AC34G7D9</accession>
<evidence type="ECO:0000313" key="2">
    <source>
        <dbReference type="WBParaSite" id="ES5_v2.g25633.t1"/>
    </source>
</evidence>
<evidence type="ECO:0000313" key="1">
    <source>
        <dbReference type="Proteomes" id="UP000887579"/>
    </source>
</evidence>
<name>A0AC34G7D9_9BILA</name>
<reference evidence="2" key="1">
    <citation type="submission" date="2022-11" db="UniProtKB">
        <authorList>
            <consortium name="WormBaseParasite"/>
        </authorList>
    </citation>
    <scope>IDENTIFICATION</scope>
</reference>
<protein>
    <submittedName>
        <fullName evidence="2">Uncharacterized protein</fullName>
    </submittedName>
</protein>